<dbReference type="Gramene" id="Os04t0115700-02">
    <property type="protein sequence ID" value="Os04t0115700-02"/>
    <property type="gene ID" value="Os04g0115700"/>
</dbReference>
<dbReference type="ExpressionAtlas" id="A0A0P0W672">
    <property type="expression patterns" value="baseline and differential"/>
</dbReference>
<reference evidence="1 2" key="2">
    <citation type="journal article" date="2013" name="Plant Cell Physiol.">
        <title>Rice Annotation Project Database (RAP-DB): an integrative and interactive database for rice genomics.</title>
        <authorList>
            <person name="Sakai H."/>
            <person name="Lee S.S."/>
            <person name="Tanaka T."/>
            <person name="Numa H."/>
            <person name="Kim J."/>
            <person name="Kawahara Y."/>
            <person name="Wakimoto H."/>
            <person name="Yang C.C."/>
            <person name="Iwamoto M."/>
            <person name="Abe T."/>
            <person name="Yamada Y."/>
            <person name="Muto A."/>
            <person name="Inokuchi H."/>
            <person name="Ikemura T."/>
            <person name="Matsumoto T."/>
            <person name="Sasaki T."/>
            <person name="Itoh T."/>
        </authorList>
    </citation>
    <scope>NUCLEOTIDE SEQUENCE [LARGE SCALE GENOMIC DNA]</scope>
    <source>
        <strain evidence="2">cv. Nipponbare</strain>
    </source>
</reference>
<dbReference type="Proteomes" id="UP000059680">
    <property type="component" value="Chromosome 4"/>
</dbReference>
<proteinExistence type="predicted"/>
<organism evidence="1 2">
    <name type="scientific">Oryza sativa subsp. japonica</name>
    <name type="common">Rice</name>
    <dbReference type="NCBI Taxonomy" id="39947"/>
    <lineage>
        <taxon>Eukaryota</taxon>
        <taxon>Viridiplantae</taxon>
        <taxon>Streptophyta</taxon>
        <taxon>Embryophyta</taxon>
        <taxon>Tracheophyta</taxon>
        <taxon>Spermatophyta</taxon>
        <taxon>Magnoliopsida</taxon>
        <taxon>Liliopsida</taxon>
        <taxon>Poales</taxon>
        <taxon>Poaceae</taxon>
        <taxon>BOP clade</taxon>
        <taxon>Oryzoideae</taxon>
        <taxon>Oryzeae</taxon>
        <taxon>Oryzinae</taxon>
        <taxon>Oryza</taxon>
        <taxon>Oryza sativa</taxon>
    </lineage>
</organism>
<gene>
    <name evidence="1" type="ordered locus">Os04g0115700</name>
    <name evidence="1" type="ORF">OSNPB_040115700</name>
</gene>
<protein>
    <submittedName>
        <fullName evidence="1">Os04g0115700 protein</fullName>
    </submittedName>
</protein>
<reference evidence="1 2" key="3">
    <citation type="journal article" date="2013" name="Rice">
        <title>Improvement of the Oryza sativa Nipponbare reference genome using next generation sequence and optical map data.</title>
        <authorList>
            <person name="Kawahara Y."/>
            <person name="de la Bastide M."/>
            <person name="Hamilton J.P."/>
            <person name="Kanamori H."/>
            <person name="McCombie W.R."/>
            <person name="Ouyang S."/>
            <person name="Schwartz D.C."/>
            <person name="Tanaka T."/>
            <person name="Wu J."/>
            <person name="Zhou S."/>
            <person name="Childs K.L."/>
            <person name="Davidson R.M."/>
            <person name="Lin H."/>
            <person name="Quesada-Ocampo L."/>
            <person name="Vaillancourt B."/>
            <person name="Sakai H."/>
            <person name="Lee S.S."/>
            <person name="Kim J."/>
            <person name="Numa H."/>
            <person name="Itoh T."/>
            <person name="Buell C.R."/>
            <person name="Matsumoto T."/>
        </authorList>
    </citation>
    <scope>NUCLEOTIDE SEQUENCE [LARGE SCALE GENOMIC DNA]</scope>
    <source>
        <strain evidence="2">cv. Nipponbare</strain>
    </source>
</reference>
<name>A0A0P0W672_ORYSJ</name>
<dbReference type="EMBL" id="AP014960">
    <property type="protein sequence ID" value="BAS87603.1"/>
    <property type="molecule type" value="Genomic_DNA"/>
</dbReference>
<keyword evidence="2" id="KW-1185">Reference proteome</keyword>
<reference evidence="2" key="1">
    <citation type="journal article" date="2005" name="Nature">
        <title>The map-based sequence of the rice genome.</title>
        <authorList>
            <consortium name="International rice genome sequencing project (IRGSP)"/>
            <person name="Matsumoto T."/>
            <person name="Wu J."/>
            <person name="Kanamori H."/>
            <person name="Katayose Y."/>
            <person name="Fujisawa M."/>
            <person name="Namiki N."/>
            <person name="Mizuno H."/>
            <person name="Yamamoto K."/>
            <person name="Antonio B.A."/>
            <person name="Baba T."/>
            <person name="Sakata K."/>
            <person name="Nagamura Y."/>
            <person name="Aoki H."/>
            <person name="Arikawa K."/>
            <person name="Arita K."/>
            <person name="Bito T."/>
            <person name="Chiden Y."/>
            <person name="Fujitsuka N."/>
            <person name="Fukunaka R."/>
            <person name="Hamada M."/>
            <person name="Harada C."/>
            <person name="Hayashi A."/>
            <person name="Hijishita S."/>
            <person name="Honda M."/>
            <person name="Hosokawa S."/>
            <person name="Ichikawa Y."/>
            <person name="Idonuma A."/>
            <person name="Iijima M."/>
            <person name="Ikeda M."/>
            <person name="Ikeno M."/>
            <person name="Ito K."/>
            <person name="Ito S."/>
            <person name="Ito T."/>
            <person name="Ito Y."/>
            <person name="Ito Y."/>
            <person name="Iwabuchi A."/>
            <person name="Kamiya K."/>
            <person name="Karasawa W."/>
            <person name="Kurita K."/>
            <person name="Katagiri S."/>
            <person name="Kikuta A."/>
            <person name="Kobayashi H."/>
            <person name="Kobayashi N."/>
            <person name="Machita K."/>
            <person name="Maehara T."/>
            <person name="Masukawa M."/>
            <person name="Mizubayashi T."/>
            <person name="Mukai Y."/>
            <person name="Nagasaki H."/>
            <person name="Nagata Y."/>
            <person name="Naito S."/>
            <person name="Nakashima M."/>
            <person name="Nakama Y."/>
            <person name="Nakamichi Y."/>
            <person name="Nakamura M."/>
            <person name="Meguro A."/>
            <person name="Negishi M."/>
            <person name="Ohta I."/>
            <person name="Ohta T."/>
            <person name="Okamoto M."/>
            <person name="Ono N."/>
            <person name="Saji S."/>
            <person name="Sakaguchi M."/>
            <person name="Sakai K."/>
            <person name="Shibata M."/>
            <person name="Shimokawa T."/>
            <person name="Song J."/>
            <person name="Takazaki Y."/>
            <person name="Terasawa K."/>
            <person name="Tsugane M."/>
            <person name="Tsuji K."/>
            <person name="Ueda S."/>
            <person name="Waki K."/>
            <person name="Yamagata H."/>
            <person name="Yamamoto M."/>
            <person name="Yamamoto S."/>
            <person name="Yamane H."/>
            <person name="Yoshiki S."/>
            <person name="Yoshihara R."/>
            <person name="Yukawa K."/>
            <person name="Zhong H."/>
            <person name="Yano M."/>
            <person name="Yuan Q."/>
            <person name="Ouyang S."/>
            <person name="Liu J."/>
            <person name="Jones K.M."/>
            <person name="Gansberger K."/>
            <person name="Moffat K."/>
            <person name="Hill J."/>
            <person name="Bera J."/>
            <person name="Fadrosh D."/>
            <person name="Jin S."/>
            <person name="Johri S."/>
            <person name="Kim M."/>
            <person name="Overton L."/>
            <person name="Reardon M."/>
            <person name="Tsitrin T."/>
            <person name="Vuong H."/>
            <person name="Weaver B."/>
            <person name="Ciecko A."/>
            <person name="Tallon L."/>
            <person name="Jackson J."/>
            <person name="Pai G."/>
            <person name="Aken S.V."/>
            <person name="Utterback T."/>
            <person name="Reidmuller S."/>
            <person name="Feldblyum T."/>
            <person name="Hsiao J."/>
            <person name="Zismann V."/>
            <person name="Iobst S."/>
            <person name="de Vazeille A.R."/>
            <person name="Buell C.R."/>
            <person name="Ying K."/>
            <person name="Li Y."/>
            <person name="Lu T."/>
            <person name="Huang Y."/>
            <person name="Zhao Q."/>
            <person name="Feng Q."/>
            <person name="Zhang L."/>
            <person name="Zhu J."/>
            <person name="Weng Q."/>
            <person name="Mu J."/>
            <person name="Lu Y."/>
            <person name="Fan D."/>
            <person name="Liu Y."/>
            <person name="Guan J."/>
            <person name="Zhang Y."/>
            <person name="Yu S."/>
            <person name="Liu X."/>
            <person name="Zhang Y."/>
            <person name="Hong G."/>
            <person name="Han B."/>
            <person name="Choisne N."/>
            <person name="Demange N."/>
            <person name="Orjeda G."/>
            <person name="Samain S."/>
            <person name="Cattolico L."/>
            <person name="Pelletier E."/>
            <person name="Couloux A."/>
            <person name="Segurens B."/>
            <person name="Wincker P."/>
            <person name="D'Hont A."/>
            <person name="Scarpelli C."/>
            <person name="Weissenbach J."/>
            <person name="Salanoubat M."/>
            <person name="Quetier F."/>
            <person name="Yu Y."/>
            <person name="Kim H.R."/>
            <person name="Rambo T."/>
            <person name="Currie J."/>
            <person name="Collura K."/>
            <person name="Luo M."/>
            <person name="Yang T."/>
            <person name="Ammiraju J.S.S."/>
            <person name="Engler F."/>
            <person name="Soderlund C."/>
            <person name="Wing R.A."/>
            <person name="Palmer L.E."/>
            <person name="de la Bastide M."/>
            <person name="Spiegel L."/>
            <person name="Nascimento L."/>
            <person name="Zutavern T."/>
            <person name="O'Shaughnessy A."/>
            <person name="Dike S."/>
            <person name="Dedhia N."/>
            <person name="Preston R."/>
            <person name="Balija V."/>
            <person name="McCombie W.R."/>
            <person name="Chow T."/>
            <person name="Chen H."/>
            <person name="Chung M."/>
            <person name="Chen C."/>
            <person name="Shaw J."/>
            <person name="Wu H."/>
            <person name="Hsiao K."/>
            <person name="Chao Y."/>
            <person name="Chu M."/>
            <person name="Cheng C."/>
            <person name="Hour A."/>
            <person name="Lee P."/>
            <person name="Lin S."/>
            <person name="Lin Y."/>
            <person name="Liou J."/>
            <person name="Liu S."/>
            <person name="Hsing Y."/>
            <person name="Raghuvanshi S."/>
            <person name="Mohanty A."/>
            <person name="Bharti A.K."/>
            <person name="Gaur A."/>
            <person name="Gupta V."/>
            <person name="Kumar D."/>
            <person name="Ravi V."/>
            <person name="Vij S."/>
            <person name="Kapur A."/>
            <person name="Khurana P."/>
            <person name="Khurana P."/>
            <person name="Khurana J.P."/>
            <person name="Tyagi A.K."/>
            <person name="Gaikwad K."/>
            <person name="Singh A."/>
            <person name="Dalal V."/>
            <person name="Srivastava S."/>
            <person name="Dixit A."/>
            <person name="Pal A.K."/>
            <person name="Ghazi I.A."/>
            <person name="Yadav M."/>
            <person name="Pandit A."/>
            <person name="Bhargava A."/>
            <person name="Sureshbabu K."/>
            <person name="Batra K."/>
            <person name="Sharma T.R."/>
            <person name="Mohapatra T."/>
            <person name="Singh N.K."/>
            <person name="Messing J."/>
            <person name="Nelson A.B."/>
            <person name="Fuks G."/>
            <person name="Kavchok S."/>
            <person name="Keizer G."/>
            <person name="Linton E."/>
            <person name="Llaca V."/>
            <person name="Song R."/>
            <person name="Tanyolac B."/>
            <person name="Young S."/>
            <person name="Ho-Il K."/>
            <person name="Hahn J.H."/>
            <person name="Sangsakoo G."/>
            <person name="Vanavichit A."/>
            <person name="de Mattos Luiz.A.T."/>
            <person name="Zimmer P.D."/>
            <person name="Malone G."/>
            <person name="Dellagostin O."/>
            <person name="de Oliveira A.C."/>
            <person name="Bevan M."/>
            <person name="Bancroft I."/>
            <person name="Minx P."/>
            <person name="Cordum H."/>
            <person name="Wilson R."/>
            <person name="Cheng Z."/>
            <person name="Jin W."/>
            <person name="Jiang J."/>
            <person name="Leong S.A."/>
            <person name="Iwama H."/>
            <person name="Gojobori T."/>
            <person name="Itoh T."/>
            <person name="Niimura Y."/>
            <person name="Fujii Y."/>
            <person name="Habara T."/>
            <person name="Sakai H."/>
            <person name="Sato Y."/>
            <person name="Wilson G."/>
            <person name="Kumar K."/>
            <person name="McCouch S."/>
            <person name="Juretic N."/>
            <person name="Hoen D."/>
            <person name="Wright S."/>
            <person name="Bruskiewich R."/>
            <person name="Bureau T."/>
            <person name="Miyao A."/>
            <person name="Hirochika H."/>
            <person name="Nishikawa T."/>
            <person name="Kadowaki K."/>
            <person name="Sugiura M."/>
            <person name="Burr B."/>
            <person name="Sasaki T."/>
        </authorList>
    </citation>
    <scope>NUCLEOTIDE SEQUENCE [LARGE SCALE GENOMIC DNA]</scope>
    <source>
        <strain evidence="2">cv. Nipponbare</strain>
    </source>
</reference>
<dbReference type="AlphaFoldDB" id="A0A0P0W672"/>
<accession>A0A0P0W672</accession>
<evidence type="ECO:0000313" key="1">
    <source>
        <dbReference type="EMBL" id="BAS87603.1"/>
    </source>
</evidence>
<sequence length="53" mass="5995">MTPRVHEDSSSWSGYCQSEVVERLCRGKSHSLGHRLMCWASRVVRVKCTSTAV</sequence>
<evidence type="ECO:0000313" key="2">
    <source>
        <dbReference type="Proteomes" id="UP000059680"/>
    </source>
</evidence>